<proteinExistence type="predicted"/>
<dbReference type="InterPro" id="IPR044849">
    <property type="entry name" value="CASTOR/POLLUX/SYM8-like"/>
</dbReference>
<protein>
    <submittedName>
        <fullName evidence="2">Uncharacterized protein</fullName>
    </submittedName>
</protein>
<keyword evidence="1" id="KW-1133">Transmembrane helix</keyword>
<keyword evidence="1" id="KW-0812">Transmembrane</keyword>
<name>A0ABW5BBG1_9BACT</name>
<accession>A0ABW5BBG1</accession>
<feature type="transmembrane region" description="Helical" evidence="1">
    <location>
        <begin position="75"/>
        <end position="101"/>
    </location>
</feature>
<reference evidence="3" key="1">
    <citation type="journal article" date="2019" name="Int. J. Syst. Evol. Microbiol.">
        <title>The Global Catalogue of Microorganisms (GCM) 10K type strain sequencing project: providing services to taxonomists for standard genome sequencing and annotation.</title>
        <authorList>
            <consortium name="The Broad Institute Genomics Platform"/>
            <consortium name="The Broad Institute Genome Sequencing Center for Infectious Disease"/>
            <person name="Wu L."/>
            <person name="Ma J."/>
        </authorList>
    </citation>
    <scope>NUCLEOTIDE SEQUENCE [LARGE SCALE GENOMIC DNA]</scope>
    <source>
        <strain evidence="3">KCTC 19812</strain>
    </source>
</reference>
<evidence type="ECO:0000256" key="1">
    <source>
        <dbReference type="SAM" id="Phobius"/>
    </source>
</evidence>
<dbReference type="EMBL" id="JBHUIV010000020">
    <property type="protein sequence ID" value="MFD2202834.1"/>
    <property type="molecule type" value="Genomic_DNA"/>
</dbReference>
<organism evidence="2 3">
    <name type="scientific">Shivajiella indica</name>
    <dbReference type="NCBI Taxonomy" id="872115"/>
    <lineage>
        <taxon>Bacteria</taxon>
        <taxon>Pseudomonadati</taxon>
        <taxon>Bacteroidota</taxon>
        <taxon>Cytophagia</taxon>
        <taxon>Cytophagales</taxon>
        <taxon>Cyclobacteriaceae</taxon>
        <taxon>Shivajiella</taxon>
    </lineage>
</organism>
<dbReference type="PANTHER" id="PTHR31563">
    <property type="entry name" value="ION CHANNEL POLLUX-RELATED"/>
    <property type="match status" value="1"/>
</dbReference>
<evidence type="ECO:0000313" key="3">
    <source>
        <dbReference type="Proteomes" id="UP001597414"/>
    </source>
</evidence>
<comment type="caution">
    <text evidence="2">The sequence shown here is derived from an EMBL/GenBank/DDBJ whole genome shotgun (WGS) entry which is preliminary data.</text>
</comment>
<dbReference type="Gene3D" id="3.40.50.720">
    <property type="entry name" value="NAD(P)-binding Rossmann-like Domain"/>
    <property type="match status" value="1"/>
</dbReference>
<sequence length="618" mass="70069">MSSIDKFNFFWQNIRRVLTQERFALAPIWVQLIAIFIVSATLIIGLSPFLGSLANSYKIFADPAYYADAKGPIELTVGLIQVMVGMILFSFIISVLSAALVNLIENIKSGSLPYRKRGHILFVNYNIKLPLILDQFNIRAKDKGIIEDVVLLFAEAKTVGFFRSKYNKDRWENLEIFIRQGEVMSFHSFERLSIFHAKALVILLPDNKENEFIADNFNLKILTTLTNNQAFFNHLNEKQASRKPIKCSIELSNHSDARKIALELTSNKSGSLFTVITPGDVIGSILARSKVDIVYYKVFFEVLAFDGSTIHFVDPKQFGSKQNFVGMSFEQLLFSFSGGTLMGFSRSNNEGYFQINLCPFKVEFSSNDWFLFLTPNVREIKYVPQDYNPQEISTNSSIISPNEEASKKICVIGSAWTLENIDDFIDLNSLISLHESQKVFSNPAEYFSNSFLQYLHEGNFDNIIINLEDELGFRLTMLLISANKDNPIFLSKIMTILGDPVTERLLSNNVLKSNTVLSHKLSARYIAQLSFQKNLDRLFQELAFTEGSEFNLLEVDKHIPSGLLTDVKSVRKLLAAHEMVYLGTVDEEKNVNLEATDFKGTKQILVLSFGKYKSKVSI</sequence>
<dbReference type="Proteomes" id="UP001597414">
    <property type="component" value="Unassembled WGS sequence"/>
</dbReference>
<keyword evidence="1" id="KW-0472">Membrane</keyword>
<evidence type="ECO:0000313" key="2">
    <source>
        <dbReference type="EMBL" id="MFD2202834.1"/>
    </source>
</evidence>
<dbReference type="PANTHER" id="PTHR31563:SF10">
    <property type="entry name" value="ION CHANNEL POLLUX-RELATED"/>
    <property type="match status" value="1"/>
</dbReference>
<keyword evidence="3" id="KW-1185">Reference proteome</keyword>
<feature type="transmembrane region" description="Helical" evidence="1">
    <location>
        <begin position="28"/>
        <end position="54"/>
    </location>
</feature>
<dbReference type="RefSeq" id="WP_380804340.1">
    <property type="nucleotide sequence ID" value="NZ_JBHUIV010000020.1"/>
</dbReference>
<gene>
    <name evidence="2" type="ORF">ACFSKV_14750</name>
</gene>